<feature type="region of interest" description="Disordered" evidence="4">
    <location>
        <begin position="454"/>
        <end position="473"/>
    </location>
</feature>
<dbReference type="InterPro" id="IPR011990">
    <property type="entry name" value="TPR-like_helical_dom_sf"/>
</dbReference>
<sequence>MIGRRRELAYLHAFLDAAAGRPMALTLLGEPGVGRTTLLGALARQARERGFRVVRLATGAALLRRLSASTSLPGDPDALLTRLLPAVDRLCAAAPVLVLVDRADRADAWAGRLITLLLRHLSAERFSVVLAVRGHEPPCGLGPEIPRRHVEPLPDEDAARLLPELAGRSRQERLRQAAGNPSALLGARLPDEYGDLVEALPAVTRRLLLHAALADESEPVAAVSRAAGGELRDWEPAERAGLVTVFGRVRFAHPLLRQSLAGSAWPDEIRRAHAALAVCAGSEYRRAMHHAAAAERPDEPVAAALERAATRAAPLDAARALQLAAEHSPRAGTAVRRYGEAVLAACYAGEPAWAIELHRRAAELTTDAVRLAPAAAGAGLALIQTGRPGPAFELLDRIAAGGPLGGQVGPVVVSMAATAVLLTGDAGHRRRLPALLDRADVSPAVRAFVRAVADPDESAGADPDEPAGPAPSEAGAAQQLFVGAVAWLRDDTAAATKALSAGWRALDGAGVPGAVIAQLPQLILSLMDMGRWPEATDLLDRTERLAAVCGATLLDTVLPALRATLRAWQGCGPSPAPPGPAAGGAFAAGLHRRAAGLCALAAADHETAYEQFRALFDDAGVPRHFVLGPLVLPQLALTAVRTGRAEAARAVVEGVRGRAIGGLSCRRAMLADHATALLDDSEPAYRRALADRDRALVWPLEYAEAQLNYGIWLRRQRRTREARPHLTAALDTFLRLGARAHADQARRYVPGREEPDAGPAFAALTAQKQRIARMAAEGLRNEEIARQLHVSPRTVASHLYTIFPQLGVTSRHQLRDLLTATGRSS</sequence>
<dbReference type="EMBL" id="JAPNTZ010000001">
    <property type="protein sequence ID" value="MCY1136754.1"/>
    <property type="molecule type" value="Genomic_DNA"/>
</dbReference>
<dbReference type="InterPro" id="IPR000792">
    <property type="entry name" value="Tscrpt_reg_LuxR_C"/>
</dbReference>
<comment type="caution">
    <text evidence="6">The sequence shown here is derived from an EMBL/GenBank/DDBJ whole genome shotgun (WGS) entry which is preliminary data.</text>
</comment>
<dbReference type="InterPro" id="IPR041664">
    <property type="entry name" value="AAA_16"/>
</dbReference>
<accession>A0ABT4AR80</accession>
<evidence type="ECO:0000256" key="3">
    <source>
        <dbReference type="ARBA" id="ARBA00023163"/>
    </source>
</evidence>
<dbReference type="Gene3D" id="3.40.50.300">
    <property type="entry name" value="P-loop containing nucleotide triphosphate hydrolases"/>
    <property type="match status" value="1"/>
</dbReference>
<keyword evidence="7" id="KW-1185">Reference proteome</keyword>
<protein>
    <submittedName>
        <fullName evidence="6">LuxR C-terminal-related transcriptional regulator</fullName>
    </submittedName>
</protein>
<organism evidence="6 7">
    <name type="scientific">Paractinoplanes pyxinae</name>
    <dbReference type="NCBI Taxonomy" id="2997416"/>
    <lineage>
        <taxon>Bacteria</taxon>
        <taxon>Bacillati</taxon>
        <taxon>Actinomycetota</taxon>
        <taxon>Actinomycetes</taxon>
        <taxon>Micromonosporales</taxon>
        <taxon>Micromonosporaceae</taxon>
        <taxon>Paractinoplanes</taxon>
    </lineage>
</organism>
<dbReference type="SMART" id="SM00421">
    <property type="entry name" value="HTH_LUXR"/>
    <property type="match status" value="1"/>
</dbReference>
<keyword evidence="1" id="KW-0805">Transcription regulation</keyword>
<dbReference type="SUPFAM" id="SSF46894">
    <property type="entry name" value="C-terminal effector domain of the bipartite response regulators"/>
    <property type="match status" value="1"/>
</dbReference>
<evidence type="ECO:0000256" key="2">
    <source>
        <dbReference type="ARBA" id="ARBA00023125"/>
    </source>
</evidence>
<dbReference type="PANTHER" id="PTHR43214:SF41">
    <property type="entry name" value="NITRATE_NITRITE RESPONSE REGULATOR PROTEIN NARP"/>
    <property type="match status" value="1"/>
</dbReference>
<dbReference type="InterPro" id="IPR027417">
    <property type="entry name" value="P-loop_NTPase"/>
</dbReference>
<keyword evidence="3" id="KW-0804">Transcription</keyword>
<dbReference type="PANTHER" id="PTHR43214">
    <property type="entry name" value="TWO-COMPONENT RESPONSE REGULATOR"/>
    <property type="match status" value="1"/>
</dbReference>
<gene>
    <name evidence="6" type="ORF">OWR29_02005</name>
</gene>
<evidence type="ECO:0000313" key="7">
    <source>
        <dbReference type="Proteomes" id="UP001151002"/>
    </source>
</evidence>
<dbReference type="InterPro" id="IPR039420">
    <property type="entry name" value="WalR-like"/>
</dbReference>
<evidence type="ECO:0000256" key="4">
    <source>
        <dbReference type="SAM" id="MobiDB-lite"/>
    </source>
</evidence>
<dbReference type="PRINTS" id="PR00038">
    <property type="entry name" value="HTHLUXR"/>
</dbReference>
<dbReference type="Pfam" id="PF13191">
    <property type="entry name" value="AAA_16"/>
    <property type="match status" value="1"/>
</dbReference>
<keyword evidence="2" id="KW-0238">DNA-binding</keyword>
<evidence type="ECO:0000313" key="6">
    <source>
        <dbReference type="EMBL" id="MCY1136754.1"/>
    </source>
</evidence>
<dbReference type="InterPro" id="IPR036388">
    <property type="entry name" value="WH-like_DNA-bd_sf"/>
</dbReference>
<dbReference type="RefSeq" id="WP_267560524.1">
    <property type="nucleotide sequence ID" value="NZ_JAPNTZ010000001.1"/>
</dbReference>
<reference evidence="6" key="1">
    <citation type="submission" date="2022-11" db="EMBL/GenBank/DDBJ databases">
        <authorList>
            <person name="Somphong A."/>
            <person name="Phongsopitanun W."/>
        </authorList>
    </citation>
    <scope>NUCLEOTIDE SEQUENCE</scope>
    <source>
        <strain evidence="6">Pm04-4</strain>
    </source>
</reference>
<dbReference type="CDD" id="cd06170">
    <property type="entry name" value="LuxR_C_like"/>
    <property type="match status" value="1"/>
</dbReference>
<dbReference type="Pfam" id="PF00196">
    <property type="entry name" value="GerE"/>
    <property type="match status" value="1"/>
</dbReference>
<dbReference type="SUPFAM" id="SSF48452">
    <property type="entry name" value="TPR-like"/>
    <property type="match status" value="1"/>
</dbReference>
<dbReference type="Gene3D" id="1.10.10.10">
    <property type="entry name" value="Winged helix-like DNA-binding domain superfamily/Winged helix DNA-binding domain"/>
    <property type="match status" value="1"/>
</dbReference>
<dbReference type="PROSITE" id="PS50043">
    <property type="entry name" value="HTH_LUXR_2"/>
    <property type="match status" value="1"/>
</dbReference>
<evidence type="ECO:0000259" key="5">
    <source>
        <dbReference type="PROSITE" id="PS50043"/>
    </source>
</evidence>
<dbReference type="SUPFAM" id="SSF52540">
    <property type="entry name" value="P-loop containing nucleoside triphosphate hydrolases"/>
    <property type="match status" value="1"/>
</dbReference>
<proteinExistence type="predicted"/>
<dbReference type="Proteomes" id="UP001151002">
    <property type="component" value="Unassembled WGS sequence"/>
</dbReference>
<dbReference type="InterPro" id="IPR016032">
    <property type="entry name" value="Sig_transdc_resp-reg_C-effctor"/>
</dbReference>
<feature type="compositionally biased region" description="Acidic residues" evidence="4">
    <location>
        <begin position="454"/>
        <end position="465"/>
    </location>
</feature>
<feature type="domain" description="HTH luxR-type" evidence="5">
    <location>
        <begin position="757"/>
        <end position="822"/>
    </location>
</feature>
<name>A0ABT4AR80_9ACTN</name>
<evidence type="ECO:0000256" key="1">
    <source>
        <dbReference type="ARBA" id="ARBA00023015"/>
    </source>
</evidence>